<dbReference type="RefSeq" id="WP_245801301.1">
    <property type="nucleotide sequence ID" value="NZ_FQXE01000009.1"/>
</dbReference>
<organism evidence="3 4">
    <name type="scientific">Pollutimonas bauzanensis</name>
    <dbReference type="NCBI Taxonomy" id="658167"/>
    <lineage>
        <taxon>Bacteria</taxon>
        <taxon>Pseudomonadati</taxon>
        <taxon>Pseudomonadota</taxon>
        <taxon>Betaproteobacteria</taxon>
        <taxon>Burkholderiales</taxon>
        <taxon>Alcaligenaceae</taxon>
        <taxon>Pollutimonas</taxon>
    </lineage>
</organism>
<keyword evidence="1" id="KW-0812">Transmembrane</keyword>
<evidence type="ECO:0000259" key="2">
    <source>
        <dbReference type="Pfam" id="PF08805"/>
    </source>
</evidence>
<dbReference type="InterPro" id="IPR045584">
    <property type="entry name" value="Pilin-like"/>
</dbReference>
<dbReference type="SUPFAM" id="SSF54523">
    <property type="entry name" value="Pili subunits"/>
    <property type="match status" value="1"/>
</dbReference>
<accession>A0A1M5YHI8</accession>
<keyword evidence="1" id="KW-0472">Membrane</keyword>
<sequence length="164" mass="17396">MRISHYLMQQQARRKFQRGFYIGPALGTIAIVVLVSLFVYGVFQYISASLRGTIESNNLMAIVSGAKSLKSGGSYANVDNAVLQRIKAFGNMTGSTPGGTVRNGWGGTVVVTGSASQLEIRYSGVPTSACERFLASAKDSGEFAADSLPTCSESDASDLTFIAY</sequence>
<dbReference type="STRING" id="658167.SAMN04488135_10999"/>
<feature type="transmembrane region" description="Helical" evidence="1">
    <location>
        <begin position="20"/>
        <end position="43"/>
    </location>
</feature>
<dbReference type="InterPro" id="IPR014911">
    <property type="entry name" value="PilS_N"/>
</dbReference>
<keyword evidence="4" id="KW-1185">Reference proteome</keyword>
<name>A0A1M5YHI8_9BURK</name>
<proteinExistence type="predicted"/>
<reference evidence="3 4" key="1">
    <citation type="submission" date="2016-11" db="EMBL/GenBank/DDBJ databases">
        <authorList>
            <person name="Jaros S."/>
            <person name="Januszkiewicz K."/>
            <person name="Wedrychowicz H."/>
        </authorList>
    </citation>
    <scope>NUCLEOTIDE SEQUENCE [LARGE SCALE GENOMIC DNA]</scope>
    <source>
        <strain evidence="3 4">CGMCC 1.10190</strain>
    </source>
</reference>
<dbReference type="Pfam" id="PF08805">
    <property type="entry name" value="PilS"/>
    <property type="match status" value="1"/>
</dbReference>
<dbReference type="Proteomes" id="UP000184226">
    <property type="component" value="Unassembled WGS sequence"/>
</dbReference>
<feature type="domain" description="Type 4 secretion system PilS N-terminal" evidence="2">
    <location>
        <begin position="54"/>
        <end position="143"/>
    </location>
</feature>
<evidence type="ECO:0000313" key="4">
    <source>
        <dbReference type="Proteomes" id="UP000184226"/>
    </source>
</evidence>
<protein>
    <submittedName>
        <fullName evidence="3">PilS N terminal</fullName>
    </submittedName>
</protein>
<dbReference type="EMBL" id="FQXE01000009">
    <property type="protein sequence ID" value="SHI11511.1"/>
    <property type="molecule type" value="Genomic_DNA"/>
</dbReference>
<evidence type="ECO:0000313" key="3">
    <source>
        <dbReference type="EMBL" id="SHI11511.1"/>
    </source>
</evidence>
<keyword evidence="1" id="KW-1133">Transmembrane helix</keyword>
<dbReference type="AlphaFoldDB" id="A0A1M5YHI8"/>
<dbReference type="Gene3D" id="3.30.1690.10">
    <property type="entry name" value="TcpA-like pilin"/>
    <property type="match status" value="1"/>
</dbReference>
<evidence type="ECO:0000256" key="1">
    <source>
        <dbReference type="SAM" id="Phobius"/>
    </source>
</evidence>
<gene>
    <name evidence="3" type="ORF">SAMN04488135_10999</name>
</gene>